<protein>
    <submittedName>
        <fullName evidence="2">Uncharacterized protein</fullName>
    </submittedName>
</protein>
<dbReference type="EMBL" id="JACIJP010000001">
    <property type="protein sequence ID" value="MBB6123286.1"/>
    <property type="molecule type" value="Genomic_DNA"/>
</dbReference>
<evidence type="ECO:0000313" key="2">
    <source>
        <dbReference type="EMBL" id="MBB6123286.1"/>
    </source>
</evidence>
<dbReference type="Proteomes" id="UP000552700">
    <property type="component" value="Unassembled WGS sequence"/>
</dbReference>
<name>A0A841J183_9SPHN</name>
<feature type="region of interest" description="Disordered" evidence="1">
    <location>
        <begin position="1"/>
        <end position="32"/>
    </location>
</feature>
<keyword evidence="3" id="KW-1185">Reference proteome</keyword>
<gene>
    <name evidence="2" type="ORF">FHS92_000993</name>
</gene>
<accession>A0A841J183</accession>
<proteinExistence type="predicted"/>
<feature type="compositionally biased region" description="Basic and acidic residues" evidence="1">
    <location>
        <begin position="16"/>
        <end position="32"/>
    </location>
</feature>
<organism evidence="2 3">
    <name type="scientific">Sphingobium subterraneum</name>
    <dbReference type="NCBI Taxonomy" id="627688"/>
    <lineage>
        <taxon>Bacteria</taxon>
        <taxon>Pseudomonadati</taxon>
        <taxon>Pseudomonadota</taxon>
        <taxon>Alphaproteobacteria</taxon>
        <taxon>Sphingomonadales</taxon>
        <taxon>Sphingomonadaceae</taxon>
        <taxon>Sphingobium</taxon>
    </lineage>
</organism>
<evidence type="ECO:0000256" key="1">
    <source>
        <dbReference type="SAM" id="MobiDB-lite"/>
    </source>
</evidence>
<reference evidence="2 3" key="1">
    <citation type="submission" date="2020-08" db="EMBL/GenBank/DDBJ databases">
        <title>Genomic Encyclopedia of Type Strains, Phase IV (KMG-IV): sequencing the most valuable type-strain genomes for metagenomic binning, comparative biology and taxonomic classification.</title>
        <authorList>
            <person name="Goeker M."/>
        </authorList>
    </citation>
    <scope>NUCLEOTIDE SEQUENCE [LARGE SCALE GENOMIC DNA]</scope>
    <source>
        <strain evidence="2 3">DSM 102255</strain>
    </source>
</reference>
<dbReference type="AlphaFoldDB" id="A0A841J183"/>
<comment type="caution">
    <text evidence="2">The sequence shown here is derived from an EMBL/GenBank/DDBJ whole genome shotgun (WGS) entry which is preliminary data.</text>
</comment>
<sequence>MARLHSFDPLPSHCAGRTEHLLEESSRQAKDM</sequence>
<evidence type="ECO:0000313" key="3">
    <source>
        <dbReference type="Proteomes" id="UP000552700"/>
    </source>
</evidence>